<dbReference type="InterPro" id="IPR045014">
    <property type="entry name" value="TM41A/B"/>
</dbReference>
<proteinExistence type="predicted"/>
<sequence>MAKYESNSLFTEYSDAPWCGKFINFASPIMDVPYHIFFMASVIGLIPTAYVTVRAGLALGELQSIGDLYDFNSIATLFLIGIVSVTPTLMSKDES</sequence>
<dbReference type="Proteomes" id="UP001497480">
    <property type="component" value="Unassembled WGS sequence"/>
</dbReference>
<dbReference type="PANTHER" id="PTHR43220">
    <property type="match status" value="1"/>
</dbReference>
<evidence type="ECO:0000313" key="7">
    <source>
        <dbReference type="Proteomes" id="UP001497480"/>
    </source>
</evidence>
<evidence type="ECO:0000256" key="1">
    <source>
        <dbReference type="ARBA" id="ARBA00004141"/>
    </source>
</evidence>
<dbReference type="GO" id="GO:0016020">
    <property type="term" value="C:membrane"/>
    <property type="evidence" value="ECO:0007669"/>
    <property type="project" value="UniProtKB-SubCell"/>
</dbReference>
<keyword evidence="3 5" id="KW-1133">Transmembrane helix</keyword>
<feature type="transmembrane region" description="Helical" evidence="5">
    <location>
        <begin position="69"/>
        <end position="90"/>
    </location>
</feature>
<comment type="subcellular location">
    <subcellularLocation>
        <location evidence="1">Membrane</location>
        <topology evidence="1">Multi-pass membrane protein</topology>
    </subcellularLocation>
</comment>
<evidence type="ECO:0000256" key="5">
    <source>
        <dbReference type="SAM" id="Phobius"/>
    </source>
</evidence>
<evidence type="ECO:0000313" key="6">
    <source>
        <dbReference type="EMBL" id="CAL0310911.1"/>
    </source>
</evidence>
<organism evidence="6 7">
    <name type="scientific">Lupinus luteus</name>
    <name type="common">European yellow lupine</name>
    <dbReference type="NCBI Taxonomy" id="3873"/>
    <lineage>
        <taxon>Eukaryota</taxon>
        <taxon>Viridiplantae</taxon>
        <taxon>Streptophyta</taxon>
        <taxon>Embryophyta</taxon>
        <taxon>Tracheophyta</taxon>
        <taxon>Spermatophyta</taxon>
        <taxon>Magnoliopsida</taxon>
        <taxon>eudicotyledons</taxon>
        <taxon>Gunneridae</taxon>
        <taxon>Pentapetalae</taxon>
        <taxon>rosids</taxon>
        <taxon>fabids</taxon>
        <taxon>Fabales</taxon>
        <taxon>Fabaceae</taxon>
        <taxon>Papilionoideae</taxon>
        <taxon>50 kb inversion clade</taxon>
        <taxon>genistoids sensu lato</taxon>
        <taxon>core genistoids</taxon>
        <taxon>Genisteae</taxon>
        <taxon>Lupinus</taxon>
    </lineage>
</organism>
<comment type="caution">
    <text evidence="6">The sequence shown here is derived from an EMBL/GenBank/DDBJ whole genome shotgun (WGS) entry which is preliminary data.</text>
</comment>
<dbReference type="EMBL" id="CAXHTB010000008">
    <property type="protein sequence ID" value="CAL0310911.1"/>
    <property type="molecule type" value="Genomic_DNA"/>
</dbReference>
<accession>A0AAV1WNC0</accession>
<protein>
    <submittedName>
        <fullName evidence="6">Uncharacterized protein</fullName>
    </submittedName>
</protein>
<name>A0AAV1WNC0_LUPLU</name>
<dbReference type="GO" id="GO:0000045">
    <property type="term" value="P:autophagosome assembly"/>
    <property type="evidence" value="ECO:0007669"/>
    <property type="project" value="TreeGrafter"/>
</dbReference>
<evidence type="ECO:0000256" key="4">
    <source>
        <dbReference type="ARBA" id="ARBA00023136"/>
    </source>
</evidence>
<feature type="transmembrane region" description="Helical" evidence="5">
    <location>
        <begin position="34"/>
        <end position="57"/>
    </location>
</feature>
<keyword evidence="4 5" id="KW-0472">Membrane</keyword>
<evidence type="ECO:0000256" key="2">
    <source>
        <dbReference type="ARBA" id="ARBA00022692"/>
    </source>
</evidence>
<dbReference type="PANTHER" id="PTHR43220:SF7">
    <property type="entry name" value="SNARE ASSOCIATED GOLGI PROTEIN FAMILY"/>
    <property type="match status" value="1"/>
</dbReference>
<gene>
    <name evidence="6" type="ORF">LLUT_LOCUS11971</name>
</gene>
<keyword evidence="2 5" id="KW-0812">Transmembrane</keyword>
<keyword evidence="7" id="KW-1185">Reference proteome</keyword>
<reference evidence="6 7" key="1">
    <citation type="submission" date="2024-03" db="EMBL/GenBank/DDBJ databases">
        <authorList>
            <person name="Martinez-Hernandez J."/>
        </authorList>
    </citation>
    <scope>NUCLEOTIDE SEQUENCE [LARGE SCALE GENOMIC DNA]</scope>
</reference>
<evidence type="ECO:0000256" key="3">
    <source>
        <dbReference type="ARBA" id="ARBA00022989"/>
    </source>
</evidence>
<dbReference type="AlphaFoldDB" id="A0AAV1WNC0"/>